<keyword evidence="3" id="KW-0813">Transport</keyword>
<organism evidence="10 11">
    <name type="scientific">Nesterenkonia sandarakina</name>
    <dbReference type="NCBI Taxonomy" id="272918"/>
    <lineage>
        <taxon>Bacteria</taxon>
        <taxon>Bacillati</taxon>
        <taxon>Actinomycetota</taxon>
        <taxon>Actinomycetes</taxon>
        <taxon>Micrococcales</taxon>
        <taxon>Micrococcaceae</taxon>
        <taxon>Nesterenkonia</taxon>
    </lineage>
</organism>
<sequence length="356" mass="36063">MTAESGTLRRPGRPGIHPHALGRSSTPRTTLALVLGLVVLGLLCLASISIGSRGIGLDTIFSAISGGEVSAADRHAVLGLRVPRTLAAVVVGAALAVAGALMQSLTRNPLAEPGLLGVSAGSAFAVAIAIVGFGITSPLGYIWFALAGAFFATVAVALIGGMSSGKVDPMRMVLAGVALSAVLSGIIGALRIADPRTFGALQVWEAGILAGRGLDVTLTVAPLVLLALIVALPLGKGLNTLALGDELAAALGVSLWKTRVLSILAITILAGGAAAIAGPIAFIGLMVPHAARFFAGADQRWVLLISMIFGPILMLTADILARLIVWPGEMPVGLVSALIGAPVLVLLIRRRKALKL</sequence>
<feature type="transmembrane region" description="Helical" evidence="9">
    <location>
        <begin position="301"/>
        <end position="324"/>
    </location>
</feature>
<evidence type="ECO:0000256" key="2">
    <source>
        <dbReference type="ARBA" id="ARBA00007935"/>
    </source>
</evidence>
<comment type="subcellular location">
    <subcellularLocation>
        <location evidence="1">Cell membrane</location>
        <topology evidence="1">Multi-pass membrane protein</topology>
    </subcellularLocation>
</comment>
<feature type="region of interest" description="Disordered" evidence="8">
    <location>
        <begin position="1"/>
        <end position="24"/>
    </location>
</feature>
<dbReference type="RefSeq" id="WP_106122448.1">
    <property type="nucleotide sequence ID" value="NZ_PVTY01000005.1"/>
</dbReference>
<keyword evidence="6 9" id="KW-1133">Transmembrane helix</keyword>
<keyword evidence="7 9" id="KW-0472">Membrane</keyword>
<dbReference type="CDD" id="cd06550">
    <property type="entry name" value="TM_ABC_iron-siderophores_like"/>
    <property type="match status" value="1"/>
</dbReference>
<dbReference type="SUPFAM" id="SSF81345">
    <property type="entry name" value="ABC transporter involved in vitamin B12 uptake, BtuC"/>
    <property type="match status" value="1"/>
</dbReference>
<evidence type="ECO:0000256" key="7">
    <source>
        <dbReference type="ARBA" id="ARBA00023136"/>
    </source>
</evidence>
<dbReference type="Proteomes" id="UP000238217">
    <property type="component" value="Unassembled WGS sequence"/>
</dbReference>
<protein>
    <submittedName>
        <fullName evidence="10">Iron complex transport system permease protein</fullName>
    </submittedName>
</protein>
<dbReference type="Gene3D" id="1.10.3470.10">
    <property type="entry name" value="ABC transporter involved in vitamin B12 uptake, BtuC"/>
    <property type="match status" value="1"/>
</dbReference>
<evidence type="ECO:0000313" key="11">
    <source>
        <dbReference type="Proteomes" id="UP000238217"/>
    </source>
</evidence>
<dbReference type="GO" id="GO:0005886">
    <property type="term" value="C:plasma membrane"/>
    <property type="evidence" value="ECO:0007669"/>
    <property type="project" value="UniProtKB-SubCell"/>
</dbReference>
<evidence type="ECO:0000256" key="5">
    <source>
        <dbReference type="ARBA" id="ARBA00022692"/>
    </source>
</evidence>
<evidence type="ECO:0000256" key="1">
    <source>
        <dbReference type="ARBA" id="ARBA00004651"/>
    </source>
</evidence>
<evidence type="ECO:0000256" key="9">
    <source>
        <dbReference type="SAM" id="Phobius"/>
    </source>
</evidence>
<feature type="transmembrane region" description="Helical" evidence="9">
    <location>
        <begin position="213"/>
        <end position="231"/>
    </location>
</feature>
<feature type="transmembrane region" description="Helical" evidence="9">
    <location>
        <begin position="262"/>
        <end position="289"/>
    </location>
</feature>
<keyword evidence="5 9" id="KW-0812">Transmembrane</keyword>
<dbReference type="AlphaFoldDB" id="A0A2T0YQ68"/>
<accession>A0A2T0YQ68</accession>
<comment type="caution">
    <text evidence="10">The sequence shown here is derived from an EMBL/GenBank/DDBJ whole genome shotgun (WGS) entry which is preliminary data.</text>
</comment>
<dbReference type="OrthoDB" id="9782305at2"/>
<feature type="transmembrane region" description="Helical" evidence="9">
    <location>
        <begin position="85"/>
        <end position="102"/>
    </location>
</feature>
<dbReference type="Pfam" id="PF01032">
    <property type="entry name" value="FecCD"/>
    <property type="match status" value="1"/>
</dbReference>
<evidence type="ECO:0000313" key="10">
    <source>
        <dbReference type="EMBL" id="PRZ17557.1"/>
    </source>
</evidence>
<feature type="transmembrane region" description="Helical" evidence="9">
    <location>
        <begin position="141"/>
        <end position="160"/>
    </location>
</feature>
<evidence type="ECO:0000256" key="8">
    <source>
        <dbReference type="SAM" id="MobiDB-lite"/>
    </source>
</evidence>
<dbReference type="GO" id="GO:0033214">
    <property type="term" value="P:siderophore-iron import into cell"/>
    <property type="evidence" value="ECO:0007669"/>
    <property type="project" value="TreeGrafter"/>
</dbReference>
<dbReference type="PANTHER" id="PTHR30472">
    <property type="entry name" value="FERRIC ENTEROBACTIN TRANSPORT SYSTEM PERMEASE PROTEIN"/>
    <property type="match status" value="1"/>
</dbReference>
<comment type="similarity">
    <text evidence="2">Belongs to the binding-protein-dependent transport system permease family. FecCD subfamily.</text>
</comment>
<keyword evidence="4" id="KW-1003">Cell membrane</keyword>
<name>A0A2T0YQ68_9MICC</name>
<feature type="transmembrane region" description="Helical" evidence="9">
    <location>
        <begin position="114"/>
        <end position="135"/>
    </location>
</feature>
<dbReference type="InterPro" id="IPR037294">
    <property type="entry name" value="ABC_BtuC-like"/>
</dbReference>
<dbReference type="EMBL" id="PVTY01000005">
    <property type="protein sequence ID" value="PRZ17557.1"/>
    <property type="molecule type" value="Genomic_DNA"/>
</dbReference>
<reference evidence="10 11" key="1">
    <citation type="submission" date="2018-03" db="EMBL/GenBank/DDBJ databases">
        <title>Comparative analysis of microorganisms from saline springs in Andes Mountain Range, Colombia.</title>
        <authorList>
            <person name="Rubin E."/>
        </authorList>
    </citation>
    <scope>NUCLEOTIDE SEQUENCE [LARGE SCALE GENOMIC DNA]</scope>
    <source>
        <strain evidence="10 11">CG 35</strain>
    </source>
</reference>
<dbReference type="FunFam" id="1.10.3470.10:FF:000001">
    <property type="entry name" value="Vitamin B12 ABC transporter permease BtuC"/>
    <property type="match status" value="1"/>
</dbReference>
<evidence type="ECO:0000256" key="4">
    <source>
        <dbReference type="ARBA" id="ARBA00022475"/>
    </source>
</evidence>
<feature type="transmembrane region" description="Helical" evidence="9">
    <location>
        <begin position="330"/>
        <end position="348"/>
    </location>
</feature>
<keyword evidence="11" id="KW-1185">Reference proteome</keyword>
<evidence type="ECO:0000256" key="3">
    <source>
        <dbReference type="ARBA" id="ARBA00022448"/>
    </source>
</evidence>
<dbReference type="InterPro" id="IPR000522">
    <property type="entry name" value="ABC_transptr_permease_BtuC"/>
</dbReference>
<proteinExistence type="inferred from homology"/>
<feature type="transmembrane region" description="Helical" evidence="9">
    <location>
        <begin position="172"/>
        <end position="193"/>
    </location>
</feature>
<gene>
    <name evidence="10" type="ORF">BCL67_105103</name>
</gene>
<feature type="transmembrane region" description="Helical" evidence="9">
    <location>
        <begin position="31"/>
        <end position="50"/>
    </location>
</feature>
<feature type="transmembrane region" description="Helical" evidence="9">
    <location>
        <begin position="238"/>
        <end position="256"/>
    </location>
</feature>
<evidence type="ECO:0000256" key="6">
    <source>
        <dbReference type="ARBA" id="ARBA00022989"/>
    </source>
</evidence>
<dbReference type="PANTHER" id="PTHR30472:SF1">
    <property type="entry name" value="FE(3+) DICITRATE TRANSPORT SYSTEM PERMEASE PROTEIN FECC-RELATED"/>
    <property type="match status" value="1"/>
</dbReference>
<dbReference type="GO" id="GO:0022857">
    <property type="term" value="F:transmembrane transporter activity"/>
    <property type="evidence" value="ECO:0007669"/>
    <property type="project" value="InterPro"/>
</dbReference>